<organism evidence="1 2">
    <name type="scientific">SAR86 cluster bacterium SAR86B</name>
    <dbReference type="NCBI Taxonomy" id="1123867"/>
    <lineage>
        <taxon>Bacteria</taxon>
        <taxon>Pseudomonadati</taxon>
        <taxon>Pseudomonadota</taxon>
        <taxon>Gammaproteobacteria</taxon>
        <taxon>SAR86 cluster</taxon>
    </lineage>
</organism>
<gene>
    <name evidence="1" type="ORF">NT02SARS_1004</name>
</gene>
<name>J5KJ66_9GAMM</name>
<dbReference type="Proteomes" id="UP000010116">
    <property type="component" value="Unassembled WGS sequence"/>
</dbReference>
<evidence type="ECO:0000313" key="2">
    <source>
        <dbReference type="Proteomes" id="UP000010116"/>
    </source>
</evidence>
<evidence type="ECO:0000313" key="1">
    <source>
        <dbReference type="EMBL" id="EJP72726.1"/>
    </source>
</evidence>
<accession>J5KJ66</accession>
<proteinExistence type="predicted"/>
<dbReference type="AlphaFoldDB" id="J5KJ66"/>
<reference evidence="1 2" key="1">
    <citation type="journal article" date="2012" name="ISME J.">
        <title>Genomic insights to SAR86, an abundant and uncultivated marine bacterial lineage.</title>
        <authorList>
            <person name="Dupont C.L."/>
            <person name="Rusch D.B."/>
            <person name="Yooseph S."/>
            <person name="Lombardo M.J."/>
            <person name="Richter R.A."/>
            <person name="Valas R."/>
            <person name="Novotny M."/>
            <person name="Yee-Greenbaum J."/>
            <person name="Selengut J.D."/>
            <person name="Haft D.H."/>
            <person name="Halpern A.L."/>
            <person name="Lasken R.S."/>
            <person name="Nealson K."/>
            <person name="Friedman R."/>
            <person name="Venter J.C."/>
        </authorList>
    </citation>
    <scope>NUCLEOTIDE SEQUENCE [LARGE SCALE GENOMIC DNA]</scope>
</reference>
<dbReference type="EMBL" id="JH611190">
    <property type="protein sequence ID" value="EJP72726.1"/>
    <property type="molecule type" value="Genomic_DNA"/>
</dbReference>
<dbReference type="HOGENOM" id="CLU_3391261_0_0_6"/>
<sequence length="32" mass="3642">MNALPQIAPRTINNIQYRNSIYKKSPLIKGAK</sequence>
<protein>
    <submittedName>
        <fullName evidence="1">Uncharacterized protein</fullName>
    </submittedName>
</protein>